<dbReference type="InterPro" id="IPR036291">
    <property type="entry name" value="NAD(P)-bd_dom_sf"/>
</dbReference>
<dbReference type="SMART" id="SM00822">
    <property type="entry name" value="PKS_KR"/>
    <property type="match status" value="1"/>
</dbReference>
<keyword evidence="7" id="KW-1185">Reference proteome</keyword>
<comment type="similarity">
    <text evidence="1">Belongs to the short-chain dehydrogenases/reductases (SDR) family.</text>
</comment>
<dbReference type="OrthoDB" id="5457012at2"/>
<dbReference type="PANTHER" id="PTHR24321">
    <property type="entry name" value="DEHYDROGENASES, SHORT CHAIN"/>
    <property type="match status" value="1"/>
</dbReference>
<dbReference type="EMBL" id="AP017655">
    <property type="protein sequence ID" value="BAV66270.1"/>
    <property type="molecule type" value="Genomic_DNA"/>
</dbReference>
<dbReference type="PRINTS" id="PR00081">
    <property type="entry name" value="GDHRDH"/>
</dbReference>
<dbReference type="PROSITE" id="PS00061">
    <property type="entry name" value="ADH_SHORT"/>
    <property type="match status" value="1"/>
</dbReference>
<dbReference type="InterPro" id="IPR057326">
    <property type="entry name" value="KR_dom"/>
</dbReference>
<evidence type="ECO:0000313" key="7">
    <source>
        <dbReference type="Proteomes" id="UP000218272"/>
    </source>
</evidence>
<evidence type="ECO:0000256" key="3">
    <source>
        <dbReference type="ARBA" id="ARBA00023027"/>
    </source>
</evidence>
<dbReference type="Proteomes" id="UP000218272">
    <property type="component" value="Chromosome SCLO_1"/>
</dbReference>
<gene>
    <name evidence="6" type="ORF">SCLO_1032300</name>
</gene>
<accession>A0A1E1F6X8</accession>
<keyword evidence="3" id="KW-0520">NAD</keyword>
<evidence type="ECO:0000256" key="4">
    <source>
        <dbReference type="ARBA" id="ARBA00051383"/>
    </source>
</evidence>
<dbReference type="InterPro" id="IPR002347">
    <property type="entry name" value="SDR_fam"/>
</dbReference>
<dbReference type="FunFam" id="3.40.50.720:FF:000084">
    <property type="entry name" value="Short-chain dehydrogenase reductase"/>
    <property type="match status" value="1"/>
</dbReference>
<sequence>MVSLRFKDRVVLISGGAGGMGQAHARRFAAEGAQVVIADLNEGAGCALADDLGANATFVHLDVTSEQSWSDTVAHAENSFGPIAVLVNNAGIVGGGAIDEMEPSLFRDIMEINHTGAFLGIRAVCPSMKKAGGGSIINVSSVTGLAPVPALAAYSASKHALVGLTKVAALDLAKYGIRVNCVNPGIIDTAMLGDVDAIAPRRQPIPRIGKPDEVTNIVMFLASDEASFCTGAAYVVDGGFLAVVGDAA</sequence>
<dbReference type="GO" id="GO:0016491">
    <property type="term" value="F:oxidoreductase activity"/>
    <property type="evidence" value="ECO:0007669"/>
    <property type="project" value="UniProtKB-KW"/>
</dbReference>
<protein>
    <submittedName>
        <fullName evidence="6">2O-beta-hydroxysteroid dehydrogenase</fullName>
    </submittedName>
</protein>
<organism evidence="6 7">
    <name type="scientific">Sphingobium cloacae</name>
    <dbReference type="NCBI Taxonomy" id="120107"/>
    <lineage>
        <taxon>Bacteria</taxon>
        <taxon>Pseudomonadati</taxon>
        <taxon>Pseudomonadota</taxon>
        <taxon>Alphaproteobacteria</taxon>
        <taxon>Sphingomonadales</taxon>
        <taxon>Sphingomonadaceae</taxon>
        <taxon>Sphingobium</taxon>
    </lineage>
</organism>
<evidence type="ECO:0000256" key="2">
    <source>
        <dbReference type="ARBA" id="ARBA00023002"/>
    </source>
</evidence>
<dbReference type="KEGG" id="sclo:SCLO_1032300"/>
<dbReference type="PANTHER" id="PTHR24321:SF8">
    <property type="entry name" value="ESTRADIOL 17-BETA-DEHYDROGENASE 8-RELATED"/>
    <property type="match status" value="1"/>
</dbReference>
<evidence type="ECO:0000313" key="6">
    <source>
        <dbReference type="EMBL" id="BAV66270.1"/>
    </source>
</evidence>
<proteinExistence type="inferred from homology"/>
<dbReference type="AlphaFoldDB" id="A0A1E1F6X8"/>
<dbReference type="NCBIfam" id="NF005559">
    <property type="entry name" value="PRK07231.1"/>
    <property type="match status" value="1"/>
</dbReference>
<comment type="catalytic activity">
    <reaction evidence="4">
        <text>2,5-dichlorocyclohexa-2,5-dien-1,4-diol + NAD(+) = 2,5-dichlorohydroquinone + NADH + H(+)</text>
        <dbReference type="Rhea" id="RHEA:15741"/>
        <dbReference type="ChEBI" id="CHEBI:15378"/>
        <dbReference type="ChEBI" id="CHEBI:27545"/>
        <dbReference type="ChEBI" id="CHEBI:28975"/>
        <dbReference type="ChEBI" id="CHEBI:57540"/>
        <dbReference type="ChEBI" id="CHEBI:57945"/>
    </reaction>
</comment>
<evidence type="ECO:0000259" key="5">
    <source>
        <dbReference type="SMART" id="SM00822"/>
    </source>
</evidence>
<dbReference type="SUPFAM" id="SSF51735">
    <property type="entry name" value="NAD(P)-binding Rossmann-fold domains"/>
    <property type="match status" value="1"/>
</dbReference>
<dbReference type="Pfam" id="PF13561">
    <property type="entry name" value="adh_short_C2"/>
    <property type="match status" value="1"/>
</dbReference>
<dbReference type="PRINTS" id="PR00080">
    <property type="entry name" value="SDRFAMILY"/>
</dbReference>
<dbReference type="InterPro" id="IPR020904">
    <property type="entry name" value="Sc_DH/Rdtase_CS"/>
</dbReference>
<keyword evidence="2" id="KW-0560">Oxidoreductase</keyword>
<evidence type="ECO:0000256" key="1">
    <source>
        <dbReference type="ARBA" id="ARBA00006484"/>
    </source>
</evidence>
<feature type="domain" description="Ketoreductase" evidence="5">
    <location>
        <begin position="9"/>
        <end position="189"/>
    </location>
</feature>
<name>A0A1E1F6X8_9SPHN</name>
<dbReference type="Gene3D" id="3.40.50.720">
    <property type="entry name" value="NAD(P)-binding Rossmann-like Domain"/>
    <property type="match status" value="1"/>
</dbReference>
<reference evidence="6 7" key="1">
    <citation type="submission" date="2016-10" db="EMBL/GenBank/DDBJ databases">
        <title>Complete Genome Sequence of the Nonylphenol-Degrading Bacterium Sphingobium cloacae JCM 10874T.</title>
        <authorList>
            <person name="Ootsuka M."/>
            <person name="Nishizawa T."/>
            <person name="Ohta H."/>
        </authorList>
    </citation>
    <scope>NUCLEOTIDE SEQUENCE [LARGE SCALE GENOMIC DNA]</scope>
    <source>
        <strain evidence="6 7">JCM 10874</strain>
    </source>
</reference>